<keyword evidence="4" id="KW-0456">Lyase</keyword>
<organism evidence="5 6">
    <name type="scientific">Pseudomonas citronellolis</name>
    <dbReference type="NCBI Taxonomy" id="53408"/>
    <lineage>
        <taxon>Bacteria</taxon>
        <taxon>Pseudomonadati</taxon>
        <taxon>Pseudomonadota</taxon>
        <taxon>Gammaproteobacteria</taxon>
        <taxon>Pseudomonadales</taxon>
        <taxon>Pseudomonadaceae</taxon>
        <taxon>Pseudomonas</taxon>
    </lineage>
</organism>
<dbReference type="GO" id="GO:0016846">
    <property type="term" value="F:carbon-sulfur lyase activity"/>
    <property type="evidence" value="ECO:0007669"/>
    <property type="project" value="InterPro"/>
</dbReference>
<protein>
    <submittedName>
        <fullName evidence="5">Aldehyde-activating protein</fullName>
    </submittedName>
</protein>
<reference evidence="5 6" key="1">
    <citation type="submission" date="2016-05" db="EMBL/GenBank/DDBJ databases">
        <title>Genome Sequence of Pseudomonas citronellolis Strain SJTE-3, an Estrogens and Persistent Organic Pollutants degradation strain.</title>
        <authorList>
            <person name="Liang R."/>
        </authorList>
    </citation>
    <scope>NUCLEOTIDE SEQUENCE [LARGE SCALE GENOMIC DNA]</scope>
    <source>
        <strain evidence="5 6">SJTE-3</strain>
    </source>
</reference>
<dbReference type="GO" id="GO:0046872">
    <property type="term" value="F:metal ion binding"/>
    <property type="evidence" value="ECO:0007669"/>
    <property type="project" value="UniProtKB-KW"/>
</dbReference>
<evidence type="ECO:0000256" key="1">
    <source>
        <dbReference type="ARBA" id="ARBA00005495"/>
    </source>
</evidence>
<dbReference type="Gene3D" id="3.90.1590.10">
    <property type="entry name" value="glutathione-dependent formaldehyde- activating enzyme (gfa)"/>
    <property type="match status" value="1"/>
</dbReference>
<evidence type="ECO:0000256" key="3">
    <source>
        <dbReference type="ARBA" id="ARBA00022833"/>
    </source>
</evidence>
<keyword evidence="2" id="KW-0479">Metal-binding</keyword>
<sequence>MYRGSCLCGAIAFVLEGELAPIQVCHCGQCRKAQGGPFATNIPVRREALRLLAGQEQLRAFESSPGKRRWFCARCGSPIYSERDALPGILRLRAGALDGELPSRPEAHYYVASAANWWPLDDDLPRHPAGKPG</sequence>
<dbReference type="Pfam" id="PF04828">
    <property type="entry name" value="GFA"/>
    <property type="match status" value="1"/>
</dbReference>
<dbReference type="STRING" id="53408.A9C11_15290"/>
<dbReference type="GeneID" id="72996313"/>
<name>A0A127MTK7_9PSED</name>
<dbReference type="InterPro" id="IPR006913">
    <property type="entry name" value="CENP-V/GFA"/>
</dbReference>
<dbReference type="EMBL" id="CP015878">
    <property type="protein sequence ID" value="ANI15263.1"/>
    <property type="molecule type" value="Genomic_DNA"/>
</dbReference>
<accession>A0A127MTK7</accession>
<dbReference type="AlphaFoldDB" id="A0A127MTK7"/>
<dbReference type="Proteomes" id="UP000077748">
    <property type="component" value="Chromosome"/>
</dbReference>
<dbReference type="RefSeq" id="WP_061561814.1">
    <property type="nucleotide sequence ID" value="NZ_CP014158.1"/>
</dbReference>
<dbReference type="InterPro" id="IPR011057">
    <property type="entry name" value="Mss4-like_sf"/>
</dbReference>
<proteinExistence type="inferred from homology"/>
<evidence type="ECO:0000256" key="4">
    <source>
        <dbReference type="ARBA" id="ARBA00023239"/>
    </source>
</evidence>
<dbReference type="KEGG" id="pcq:PcP3B5_32350"/>
<keyword evidence="3" id="KW-0862">Zinc</keyword>
<dbReference type="SUPFAM" id="SSF51316">
    <property type="entry name" value="Mss4-like"/>
    <property type="match status" value="1"/>
</dbReference>
<evidence type="ECO:0000256" key="2">
    <source>
        <dbReference type="ARBA" id="ARBA00022723"/>
    </source>
</evidence>
<dbReference type="PANTHER" id="PTHR33337:SF40">
    <property type="entry name" value="CENP-V_GFA DOMAIN-CONTAINING PROTEIN-RELATED"/>
    <property type="match status" value="1"/>
</dbReference>
<gene>
    <name evidence="5" type="ORF">A9C11_15290</name>
</gene>
<dbReference type="PROSITE" id="PS51891">
    <property type="entry name" value="CENP_V_GFA"/>
    <property type="match status" value="1"/>
</dbReference>
<comment type="similarity">
    <text evidence="1">Belongs to the Gfa family.</text>
</comment>
<evidence type="ECO:0000313" key="6">
    <source>
        <dbReference type="Proteomes" id="UP000077748"/>
    </source>
</evidence>
<dbReference type="PANTHER" id="PTHR33337">
    <property type="entry name" value="GFA DOMAIN-CONTAINING PROTEIN"/>
    <property type="match status" value="1"/>
</dbReference>
<evidence type="ECO:0000313" key="5">
    <source>
        <dbReference type="EMBL" id="ANI15263.1"/>
    </source>
</evidence>